<keyword evidence="2" id="KW-0547">Nucleotide-binding</keyword>
<name>A0A2V4ATS9_9PSEU</name>
<gene>
    <name evidence="4" type="ORF">BAY60_19465</name>
</gene>
<dbReference type="PROSITE" id="PS50893">
    <property type="entry name" value="ABC_TRANSPORTER_2"/>
    <property type="match status" value="1"/>
</dbReference>
<dbReference type="GO" id="GO:0016887">
    <property type="term" value="F:ATP hydrolysis activity"/>
    <property type="evidence" value="ECO:0007669"/>
    <property type="project" value="InterPro"/>
</dbReference>
<evidence type="ECO:0000256" key="3">
    <source>
        <dbReference type="ARBA" id="ARBA00022840"/>
    </source>
</evidence>
<dbReference type="RefSeq" id="WP_112282670.1">
    <property type="nucleotide sequence ID" value="NZ_MASW01000004.1"/>
</dbReference>
<dbReference type="Proteomes" id="UP000249915">
    <property type="component" value="Unassembled WGS sequence"/>
</dbReference>
<dbReference type="PANTHER" id="PTHR42788">
    <property type="entry name" value="TAURINE IMPORT ATP-BINDING PROTEIN-RELATED"/>
    <property type="match status" value="1"/>
</dbReference>
<comment type="caution">
    <text evidence="4">The sequence shown here is derived from an EMBL/GenBank/DDBJ whole genome shotgun (WGS) entry which is preliminary data.</text>
</comment>
<dbReference type="Gene3D" id="3.40.50.300">
    <property type="entry name" value="P-loop containing nucleotide triphosphate hydrolases"/>
    <property type="match status" value="1"/>
</dbReference>
<dbReference type="InterPro" id="IPR027417">
    <property type="entry name" value="P-loop_NTPase"/>
</dbReference>
<protein>
    <submittedName>
        <fullName evidence="4">ABC transporter</fullName>
    </submittedName>
</protein>
<dbReference type="EMBL" id="MASW01000004">
    <property type="protein sequence ID" value="PXY24688.1"/>
    <property type="molecule type" value="Genomic_DNA"/>
</dbReference>
<dbReference type="AlphaFoldDB" id="A0A2V4ATS9"/>
<dbReference type="OrthoDB" id="4533303at2"/>
<dbReference type="CDD" id="cd03293">
    <property type="entry name" value="ABC_NrtD_SsuB_transporters"/>
    <property type="match status" value="1"/>
</dbReference>
<evidence type="ECO:0000256" key="2">
    <source>
        <dbReference type="ARBA" id="ARBA00022741"/>
    </source>
</evidence>
<dbReference type="InterPro" id="IPR017871">
    <property type="entry name" value="ABC_transporter-like_CS"/>
</dbReference>
<proteinExistence type="predicted"/>
<evidence type="ECO:0000256" key="1">
    <source>
        <dbReference type="ARBA" id="ARBA00022448"/>
    </source>
</evidence>
<reference evidence="4 5" key="1">
    <citation type="submission" date="2016-07" db="EMBL/GenBank/DDBJ databases">
        <title>Draft genome sequence of Prauserella muralis DSM 45305, isolated from a mould-covered wall in an indoor environment.</title>
        <authorList>
            <person name="Ruckert C."/>
            <person name="Albersmeier A."/>
            <person name="Jiang C.-L."/>
            <person name="Jiang Y."/>
            <person name="Kalinowski J."/>
            <person name="Schneider O."/>
            <person name="Winkler A."/>
            <person name="Zotchev S.B."/>
        </authorList>
    </citation>
    <scope>NUCLEOTIDE SEQUENCE [LARGE SCALE GENOMIC DNA]</scope>
    <source>
        <strain evidence="4 5">DSM 45305</strain>
    </source>
</reference>
<dbReference type="SMART" id="SM00382">
    <property type="entry name" value="AAA"/>
    <property type="match status" value="1"/>
</dbReference>
<dbReference type="InterPro" id="IPR003439">
    <property type="entry name" value="ABC_transporter-like_ATP-bd"/>
</dbReference>
<organism evidence="4 5">
    <name type="scientific">Prauserella muralis</name>
    <dbReference type="NCBI Taxonomy" id="588067"/>
    <lineage>
        <taxon>Bacteria</taxon>
        <taxon>Bacillati</taxon>
        <taxon>Actinomycetota</taxon>
        <taxon>Actinomycetes</taxon>
        <taxon>Pseudonocardiales</taxon>
        <taxon>Pseudonocardiaceae</taxon>
        <taxon>Prauserella</taxon>
    </lineage>
</organism>
<evidence type="ECO:0000313" key="4">
    <source>
        <dbReference type="EMBL" id="PXY24688.1"/>
    </source>
</evidence>
<dbReference type="InterPro" id="IPR050166">
    <property type="entry name" value="ABC_transporter_ATP-bind"/>
</dbReference>
<dbReference type="InterPro" id="IPR003593">
    <property type="entry name" value="AAA+_ATPase"/>
</dbReference>
<keyword evidence="1" id="KW-0813">Transport</keyword>
<keyword evidence="5" id="KW-1185">Reference proteome</keyword>
<accession>A0A2V4ATS9</accession>
<dbReference type="PANTHER" id="PTHR42788:SF19">
    <property type="entry name" value="ALIPHATIC SULFONATES IMPORT ATP-BINDING PROTEIN SSUB 2"/>
    <property type="match status" value="1"/>
</dbReference>
<dbReference type="PROSITE" id="PS00211">
    <property type="entry name" value="ABC_TRANSPORTER_1"/>
    <property type="match status" value="1"/>
</dbReference>
<sequence>MAADASYPAEATAVLAVDSLRMTYPTKTVLADISFEVRPAEIVCLVGPSGIGKTTLLRCLGGLQIATTGSVRTHGSALGGTPRHMSVVFQDYSRSLLPWMRVGANVALPLRAAGVGRSERTRRAEQVLGEVGLEGTSDMYPWQLSGGMQQRVAIARALVDNPRVLLMDEPFASVDAQTRFELEDLTLRIRAETGVAAVLVTHDIDEAVYLGDRVLVLSGAPATIARSVDVDLGQPRDQLSTRAGHRFGELRSEVLREIRRY</sequence>
<dbReference type="Pfam" id="PF00005">
    <property type="entry name" value="ABC_tran"/>
    <property type="match status" value="1"/>
</dbReference>
<dbReference type="GO" id="GO:0005524">
    <property type="term" value="F:ATP binding"/>
    <property type="evidence" value="ECO:0007669"/>
    <property type="project" value="UniProtKB-KW"/>
</dbReference>
<evidence type="ECO:0000313" key="5">
    <source>
        <dbReference type="Proteomes" id="UP000249915"/>
    </source>
</evidence>
<keyword evidence="3" id="KW-0067">ATP-binding</keyword>
<dbReference type="SUPFAM" id="SSF52540">
    <property type="entry name" value="P-loop containing nucleoside triphosphate hydrolases"/>
    <property type="match status" value="1"/>
</dbReference>